<accession>A0A7C3EX71</accession>
<dbReference type="InterPro" id="IPR013785">
    <property type="entry name" value="Aldolase_TIM"/>
</dbReference>
<sequence>MRYFTSPYNFIEQEQRKIKIYDTTLRDGEQTPGVKFTKEQKVIIASKLDALGVNSIEAGFPVISQYDEQAVKAVASARLNADIICLCRAKQKDIDAALRSDVDGVIIFLAVSDLHLKYKLHTDLHNSIQMATSAIDYAKSHGLFVQLSAEDATRTSIENLVSLFAAAKDHKADRVGIADTTGCIRPKGMKILIEKMRKAFDIEISVHCHDDFGLAVANSLAAYEAGVDAISVSVNGLGERCGNASLEEVVMSLYALYGVDLGFKTEMIKDISETVSKFSGVPIPINKAIVGANAFRHESGIHVAAVMKCPFTYESYDPQIVGQKRLLTFGRHSGSEGVREKLRACGIQVNDEELAEIVKALKTLPVETGPIDNGGLCDFVAKVLSERERKR</sequence>
<dbReference type="PROSITE" id="PS00816">
    <property type="entry name" value="AIPM_HOMOCIT_SYNTH_2"/>
    <property type="match status" value="1"/>
</dbReference>
<name>A0A7C3EX71_9CREN</name>
<evidence type="ECO:0000256" key="1">
    <source>
        <dbReference type="ARBA" id="ARBA00006154"/>
    </source>
</evidence>
<dbReference type="PROSITE" id="PS00815">
    <property type="entry name" value="AIPM_HOMOCIT_SYNTH_1"/>
    <property type="match status" value="1"/>
</dbReference>
<evidence type="ECO:0000259" key="4">
    <source>
        <dbReference type="PROSITE" id="PS50991"/>
    </source>
</evidence>
<dbReference type="EMBL" id="DSTX01000011">
    <property type="protein sequence ID" value="HFK20889.1"/>
    <property type="molecule type" value="Genomic_DNA"/>
</dbReference>
<dbReference type="Gene3D" id="3.20.20.70">
    <property type="entry name" value="Aldolase class I"/>
    <property type="match status" value="1"/>
</dbReference>
<dbReference type="GO" id="GO:0019752">
    <property type="term" value="P:carboxylic acid metabolic process"/>
    <property type="evidence" value="ECO:0007669"/>
    <property type="project" value="InterPro"/>
</dbReference>
<dbReference type="SUPFAM" id="SSF51569">
    <property type="entry name" value="Aldolase"/>
    <property type="match status" value="1"/>
</dbReference>
<reference evidence="5" key="1">
    <citation type="journal article" date="2020" name="mSystems">
        <title>Genome- and Community-Level Interaction Insights into Carbon Utilization and Element Cycling Functions of Hydrothermarchaeota in Hydrothermal Sediment.</title>
        <authorList>
            <person name="Zhou Z."/>
            <person name="Liu Y."/>
            <person name="Xu W."/>
            <person name="Pan J."/>
            <person name="Luo Z.H."/>
            <person name="Li M."/>
        </authorList>
    </citation>
    <scope>NUCLEOTIDE SEQUENCE [LARGE SCALE GENOMIC DNA]</scope>
    <source>
        <strain evidence="5">SpSt-468</strain>
    </source>
</reference>
<dbReference type="FunFam" id="3.20.20.70:FF:000010">
    <property type="entry name" value="2-isopropylmalate synthase"/>
    <property type="match status" value="1"/>
</dbReference>
<evidence type="ECO:0000313" key="5">
    <source>
        <dbReference type="EMBL" id="HFK20889.1"/>
    </source>
</evidence>
<evidence type="ECO:0000256" key="3">
    <source>
        <dbReference type="RuleBase" id="RU003523"/>
    </source>
</evidence>
<dbReference type="PROSITE" id="PS50991">
    <property type="entry name" value="PYR_CT"/>
    <property type="match status" value="1"/>
</dbReference>
<dbReference type="CDD" id="cd07940">
    <property type="entry name" value="DRE_TIM_IPMS"/>
    <property type="match status" value="1"/>
</dbReference>
<evidence type="ECO:0000256" key="2">
    <source>
        <dbReference type="ARBA" id="ARBA00022679"/>
    </source>
</evidence>
<dbReference type="Gene3D" id="1.10.238.260">
    <property type="match status" value="1"/>
</dbReference>
<dbReference type="InterPro" id="IPR054691">
    <property type="entry name" value="LeuA/HCS_post-cat"/>
</dbReference>
<dbReference type="InterPro" id="IPR000891">
    <property type="entry name" value="PYR_CT"/>
</dbReference>
<feature type="domain" description="Pyruvate carboxyltransferase" evidence="4">
    <location>
        <begin position="18"/>
        <end position="269"/>
    </location>
</feature>
<dbReference type="Pfam" id="PF00682">
    <property type="entry name" value="HMGL-like"/>
    <property type="match status" value="1"/>
</dbReference>
<keyword evidence="2 3" id="KW-0808">Transferase</keyword>
<dbReference type="Pfam" id="PF22617">
    <property type="entry name" value="HCS_D2"/>
    <property type="match status" value="1"/>
</dbReference>
<dbReference type="PANTHER" id="PTHR42880">
    <property type="entry name" value="HOMOCITRATE SYNTHASE"/>
    <property type="match status" value="1"/>
</dbReference>
<proteinExistence type="inferred from homology"/>
<gene>
    <name evidence="5" type="primary">aksA</name>
    <name evidence="5" type="ORF">ENS19_06350</name>
</gene>
<dbReference type="GO" id="GO:0046912">
    <property type="term" value="F:acyltransferase activity, acyl groups converted into alkyl on transfer"/>
    <property type="evidence" value="ECO:0007669"/>
    <property type="project" value="InterPro"/>
</dbReference>
<comment type="caution">
    <text evidence="5">The sequence shown here is derived from an EMBL/GenBank/DDBJ whole genome shotgun (WGS) entry which is preliminary data.</text>
</comment>
<protein>
    <submittedName>
        <fullName evidence="5">Homoaconitate hydratase</fullName>
    </submittedName>
</protein>
<comment type="similarity">
    <text evidence="1 3">Belongs to the alpha-IPM synthase/homocitrate synthase family.</text>
</comment>
<organism evidence="5">
    <name type="scientific">Candidatus Methanomethylicus mesodigestus</name>
    <dbReference type="NCBI Taxonomy" id="1867258"/>
    <lineage>
        <taxon>Archaea</taxon>
        <taxon>Thermoproteota</taxon>
        <taxon>Methanosuratincolia</taxon>
        <taxon>Candidatus Methanomethylicales</taxon>
        <taxon>Candidatus Methanomethylicaceae</taxon>
        <taxon>Candidatus Methanomethylicus</taxon>
    </lineage>
</organism>
<dbReference type="PANTHER" id="PTHR42880:SF1">
    <property type="entry name" value="ISOPROPYLMALATE_HOMOCITRATE_CITRAMALATE SYNTHASE FAMILY PROTEIN"/>
    <property type="match status" value="1"/>
</dbReference>
<dbReference type="InterPro" id="IPR002034">
    <property type="entry name" value="AIPM/Hcit_synth_CS"/>
</dbReference>
<dbReference type="AlphaFoldDB" id="A0A7C3EX71"/>